<sequence length="101" mass="10768">MAAKLHSLIGFDAANCMLGCMPHVINLAAKVGIEAFSGKFATDLKQSSQKATEFSGIVKALGKKDIGMIGDVATQWNSTFKMLERAYKIQEPSKSSAADSI</sequence>
<dbReference type="VEuPathDB" id="FungiDB:PSHT_09839"/>
<reference evidence="2" key="3">
    <citation type="journal article" date="2018" name="Mol. Plant Microbe Interact.">
        <title>Genome sequence resources for the wheat stripe rust pathogen (Puccinia striiformis f. sp. tritici) and the barley stripe rust pathogen (Puccinia striiformis f. sp. hordei).</title>
        <authorList>
            <person name="Xia C."/>
            <person name="Wang M."/>
            <person name="Yin C."/>
            <person name="Cornejo O.E."/>
            <person name="Hulbert S.H."/>
            <person name="Chen X."/>
        </authorList>
    </citation>
    <scope>NUCLEOTIDE SEQUENCE [LARGE SCALE GENOMIC DNA]</scope>
    <source>
        <strain evidence="2">93TX-2</strain>
    </source>
</reference>
<name>A0A2S4VE01_9BASI</name>
<gene>
    <name evidence="1" type="ORF">PSHT_09839</name>
</gene>
<reference evidence="2" key="2">
    <citation type="journal article" date="2018" name="BMC Genomics">
        <title>Genomic insights into host adaptation between the wheat stripe rust pathogen (Puccinia striiformis f. sp. tritici) and the barley stripe rust pathogen (Puccinia striiformis f. sp. hordei).</title>
        <authorList>
            <person name="Xia C."/>
            <person name="Wang M."/>
            <person name="Yin C."/>
            <person name="Cornejo O.E."/>
            <person name="Hulbert S.H."/>
            <person name="Chen X."/>
        </authorList>
    </citation>
    <scope>NUCLEOTIDE SEQUENCE [LARGE SCALE GENOMIC DNA]</scope>
    <source>
        <strain evidence="2">93TX-2</strain>
    </source>
</reference>
<keyword evidence="2" id="KW-1185">Reference proteome</keyword>
<dbReference type="AlphaFoldDB" id="A0A2S4VE01"/>
<reference evidence="1 2" key="1">
    <citation type="submission" date="2017-12" db="EMBL/GenBank/DDBJ databases">
        <title>Gene loss provides genomic basis for host adaptation in cereal stripe rust fungi.</title>
        <authorList>
            <person name="Xia C."/>
        </authorList>
    </citation>
    <scope>NUCLEOTIDE SEQUENCE [LARGE SCALE GENOMIC DNA]</scope>
    <source>
        <strain evidence="1 2">93TX-2</strain>
    </source>
</reference>
<accession>A0A2S4VE01</accession>
<evidence type="ECO:0000313" key="1">
    <source>
        <dbReference type="EMBL" id="POW07727.1"/>
    </source>
</evidence>
<organism evidence="1 2">
    <name type="scientific">Puccinia striiformis</name>
    <dbReference type="NCBI Taxonomy" id="27350"/>
    <lineage>
        <taxon>Eukaryota</taxon>
        <taxon>Fungi</taxon>
        <taxon>Dikarya</taxon>
        <taxon>Basidiomycota</taxon>
        <taxon>Pucciniomycotina</taxon>
        <taxon>Pucciniomycetes</taxon>
        <taxon>Pucciniales</taxon>
        <taxon>Pucciniaceae</taxon>
        <taxon>Puccinia</taxon>
    </lineage>
</organism>
<dbReference type="EMBL" id="PKSM01000144">
    <property type="protein sequence ID" value="POW07727.1"/>
    <property type="molecule type" value="Genomic_DNA"/>
</dbReference>
<comment type="caution">
    <text evidence="1">The sequence shown here is derived from an EMBL/GenBank/DDBJ whole genome shotgun (WGS) entry which is preliminary data.</text>
</comment>
<dbReference type="Proteomes" id="UP000238274">
    <property type="component" value="Unassembled WGS sequence"/>
</dbReference>
<proteinExistence type="predicted"/>
<evidence type="ECO:0000313" key="2">
    <source>
        <dbReference type="Proteomes" id="UP000238274"/>
    </source>
</evidence>
<protein>
    <submittedName>
        <fullName evidence="1">Uncharacterized protein</fullName>
    </submittedName>
</protein>
<dbReference type="OrthoDB" id="2432695at2759"/>